<dbReference type="EMBL" id="BMIU01000031">
    <property type="protein sequence ID" value="GGF49021.1"/>
    <property type="molecule type" value="Genomic_DNA"/>
</dbReference>
<proteinExistence type="predicted"/>
<evidence type="ECO:0000313" key="2">
    <source>
        <dbReference type="Proteomes" id="UP000647339"/>
    </source>
</evidence>
<gene>
    <name evidence="1" type="ORF">GCM10011339_42070</name>
</gene>
<evidence type="ECO:0008006" key="3">
    <source>
        <dbReference type="Google" id="ProtNLM"/>
    </source>
</evidence>
<organism evidence="1 2">
    <name type="scientific">Echinicola rosea</name>
    <dbReference type="NCBI Taxonomy" id="1807691"/>
    <lineage>
        <taxon>Bacteria</taxon>
        <taxon>Pseudomonadati</taxon>
        <taxon>Bacteroidota</taxon>
        <taxon>Cytophagia</taxon>
        <taxon>Cytophagales</taxon>
        <taxon>Cyclobacteriaceae</taxon>
        <taxon>Echinicola</taxon>
    </lineage>
</organism>
<name>A0ABQ1VB77_9BACT</name>
<reference evidence="2" key="1">
    <citation type="journal article" date="2019" name="Int. J. Syst. Evol. Microbiol.">
        <title>The Global Catalogue of Microorganisms (GCM) 10K type strain sequencing project: providing services to taxonomists for standard genome sequencing and annotation.</title>
        <authorList>
            <consortium name="The Broad Institute Genomics Platform"/>
            <consortium name="The Broad Institute Genome Sequencing Center for Infectious Disease"/>
            <person name="Wu L."/>
            <person name="Ma J."/>
        </authorList>
    </citation>
    <scope>NUCLEOTIDE SEQUENCE [LARGE SCALE GENOMIC DNA]</scope>
    <source>
        <strain evidence="2">CGMCC 1.15407</strain>
    </source>
</reference>
<comment type="caution">
    <text evidence="1">The sequence shown here is derived from an EMBL/GenBank/DDBJ whole genome shotgun (WGS) entry which is preliminary data.</text>
</comment>
<evidence type="ECO:0000313" key="1">
    <source>
        <dbReference type="EMBL" id="GGF49021.1"/>
    </source>
</evidence>
<sequence>MHTKTQCFINDLEKFRKKFPFPFKSENDDFLSVYQRTIEEIQSFCETEFDWFKSDKNEVKTTFKKTHDLTYKVIQSKLDDDDETAIGNFNELMKSSNNRNLSFDSFLPLDQKDFFRIRRSNCKDGKRLPFTKEDLFHIKYFERRKCRNYRFSISGTPALYLGESIELCEEETFNGDTISEYYISKFRSRDSFKVITIDFPEFVIWRLNHDGDYFSALRFLAFLPFTRSCLFKTAPPHNHPYNPEYIVPQMLMSYIKKIKKYGGKETMKYDGVRFPSTKLTYDAITKPVLNYAFPVMDPDEDGFCKNLKRIFGWTDPVASEIDYAKMKSILCKGVEEIEMSENLKNIRAVFGHKI</sequence>
<dbReference type="Proteomes" id="UP000647339">
    <property type="component" value="Unassembled WGS sequence"/>
</dbReference>
<accession>A0ABQ1VB77</accession>
<keyword evidence="2" id="KW-1185">Reference proteome</keyword>
<dbReference type="RefSeq" id="WP_137403722.1">
    <property type="nucleotide sequence ID" value="NZ_BMIU01000031.1"/>
</dbReference>
<protein>
    <recommendedName>
        <fullName evidence="3">RES domain-containing protein</fullName>
    </recommendedName>
</protein>